<gene>
    <name evidence="2" type="ORF">niasHT_006135</name>
</gene>
<evidence type="ECO:0000256" key="1">
    <source>
        <dbReference type="SAM" id="MobiDB-lite"/>
    </source>
</evidence>
<proteinExistence type="predicted"/>
<comment type="caution">
    <text evidence="2">The sequence shown here is derived from an EMBL/GenBank/DDBJ whole genome shotgun (WGS) entry which is preliminary data.</text>
</comment>
<organism evidence="2 3">
    <name type="scientific">Heterodera trifolii</name>
    <dbReference type="NCBI Taxonomy" id="157864"/>
    <lineage>
        <taxon>Eukaryota</taxon>
        <taxon>Metazoa</taxon>
        <taxon>Ecdysozoa</taxon>
        <taxon>Nematoda</taxon>
        <taxon>Chromadorea</taxon>
        <taxon>Rhabditida</taxon>
        <taxon>Tylenchina</taxon>
        <taxon>Tylenchomorpha</taxon>
        <taxon>Tylenchoidea</taxon>
        <taxon>Heteroderidae</taxon>
        <taxon>Heteroderinae</taxon>
        <taxon>Heterodera</taxon>
    </lineage>
</organism>
<dbReference type="EMBL" id="JBICBT010000167">
    <property type="protein sequence ID" value="KAL3121936.1"/>
    <property type="molecule type" value="Genomic_DNA"/>
</dbReference>
<keyword evidence="3" id="KW-1185">Reference proteome</keyword>
<name>A0ABD2M346_9BILA</name>
<evidence type="ECO:0000313" key="2">
    <source>
        <dbReference type="EMBL" id="KAL3121936.1"/>
    </source>
</evidence>
<dbReference type="AlphaFoldDB" id="A0ABD2M346"/>
<sequence>MYANFPITCRAASSSSFSAHRRHRLLLSIVLLVVLSMATEFANGMGCVSSKDQASSSPSSPARHSNAGAGGGRLRAVSNLPDVEQTDNVWHVCWDYCGKYNNKPDMCASTGNVMHMEGKQCRCKMPRHDRRQCLPYLFQNQTGKI</sequence>
<feature type="region of interest" description="Disordered" evidence="1">
    <location>
        <begin position="52"/>
        <end position="74"/>
    </location>
</feature>
<reference evidence="2 3" key="1">
    <citation type="submission" date="2024-10" db="EMBL/GenBank/DDBJ databases">
        <authorList>
            <person name="Kim D."/>
        </authorList>
    </citation>
    <scope>NUCLEOTIDE SEQUENCE [LARGE SCALE GENOMIC DNA]</scope>
    <source>
        <strain evidence="2">BH-2024</strain>
    </source>
</reference>
<protein>
    <submittedName>
        <fullName evidence="2">Uncharacterized protein</fullName>
    </submittedName>
</protein>
<feature type="compositionally biased region" description="Low complexity" evidence="1">
    <location>
        <begin position="52"/>
        <end position="65"/>
    </location>
</feature>
<accession>A0ABD2M346</accession>
<evidence type="ECO:0000313" key="3">
    <source>
        <dbReference type="Proteomes" id="UP001620626"/>
    </source>
</evidence>
<dbReference type="Proteomes" id="UP001620626">
    <property type="component" value="Unassembled WGS sequence"/>
</dbReference>